<accession>A0A0D3IA88</accession>
<evidence type="ECO:0000256" key="1">
    <source>
        <dbReference type="ARBA" id="ARBA00009313"/>
    </source>
</evidence>
<dbReference type="STRING" id="2903.R1BEK0"/>
<dbReference type="HOGENOM" id="CLU_138098_0_0_1"/>
<reference evidence="4" key="2">
    <citation type="submission" date="2024-10" db="UniProtKB">
        <authorList>
            <consortium name="EnsemblProtists"/>
        </authorList>
    </citation>
    <scope>IDENTIFICATION</scope>
</reference>
<keyword evidence="5" id="KW-1185">Reference proteome</keyword>
<evidence type="ECO:0000256" key="2">
    <source>
        <dbReference type="SAM" id="MobiDB-lite"/>
    </source>
</evidence>
<dbReference type="OMA" id="XNKERER"/>
<dbReference type="eggNOG" id="KOG2812">
    <property type="taxonomic scope" value="Eukaryota"/>
</dbReference>
<dbReference type="Proteomes" id="UP000013827">
    <property type="component" value="Unassembled WGS sequence"/>
</dbReference>
<feature type="domain" description="NF-kappa-B-activating protein C-terminal" evidence="3">
    <location>
        <begin position="22"/>
        <end position="120"/>
    </location>
</feature>
<protein>
    <recommendedName>
        <fullName evidence="3">NF-kappa-B-activating protein C-terminal domain-containing protein</fullName>
    </recommendedName>
</protein>
<dbReference type="RefSeq" id="XP_005760602.1">
    <property type="nucleotide sequence ID" value="XM_005760545.1"/>
</dbReference>
<proteinExistence type="inferred from homology"/>
<dbReference type="InterPro" id="IPR009269">
    <property type="entry name" value="NKAP_C"/>
</dbReference>
<dbReference type="Pfam" id="PF06047">
    <property type="entry name" value="Nkap_C"/>
    <property type="match status" value="1"/>
</dbReference>
<evidence type="ECO:0000313" key="5">
    <source>
        <dbReference type="Proteomes" id="UP000013827"/>
    </source>
</evidence>
<dbReference type="GO" id="GO:0003682">
    <property type="term" value="F:chromatin binding"/>
    <property type="evidence" value="ECO:0007669"/>
    <property type="project" value="InterPro"/>
</dbReference>
<dbReference type="InterPro" id="IPR040466">
    <property type="entry name" value="NKAP"/>
</dbReference>
<evidence type="ECO:0000313" key="4">
    <source>
        <dbReference type="EnsemblProtists" id="EOD08173"/>
    </source>
</evidence>
<dbReference type="EnsemblProtists" id="EOD08173">
    <property type="protein sequence ID" value="EOD08173"/>
    <property type="gene ID" value="EMIHUDRAFT_47157"/>
</dbReference>
<dbReference type="KEGG" id="ehx:EMIHUDRAFT_47157"/>
<dbReference type="PANTHER" id="PTHR13087">
    <property type="entry name" value="NF-KAPPA B ACTIVATING PROTEIN"/>
    <property type="match status" value="1"/>
</dbReference>
<organism evidence="4 5">
    <name type="scientific">Emiliania huxleyi (strain CCMP1516)</name>
    <dbReference type="NCBI Taxonomy" id="280463"/>
    <lineage>
        <taxon>Eukaryota</taxon>
        <taxon>Haptista</taxon>
        <taxon>Haptophyta</taxon>
        <taxon>Prymnesiophyceae</taxon>
        <taxon>Isochrysidales</taxon>
        <taxon>Noelaerhabdaceae</taxon>
        <taxon>Emiliania</taxon>
    </lineage>
</organism>
<dbReference type="AlphaFoldDB" id="A0A0D3IA88"/>
<name>A0A0D3IA88_EMIH1</name>
<dbReference type="PaxDb" id="2903-EOD08173"/>
<sequence length="122" mass="13534">DDDEDDVGPMPAPRVEGVTPSGYGGALLPGEGEAIAAYVAAGKRIPRRGEVGLSAEEIESFESMGYVMSGSRHKRMNAVRVRKENQIYSAEEKRALQMFNYEEKQKREAQILADFRSLVQNK</sequence>
<feature type="region of interest" description="Disordered" evidence="2">
    <location>
        <begin position="1"/>
        <end position="22"/>
    </location>
</feature>
<dbReference type="PANTHER" id="PTHR13087:SF0">
    <property type="entry name" value="NFKB ACTIVATING PROTEIN LIKE"/>
    <property type="match status" value="1"/>
</dbReference>
<dbReference type="GeneID" id="17254292"/>
<dbReference type="GO" id="GO:0005634">
    <property type="term" value="C:nucleus"/>
    <property type="evidence" value="ECO:0007669"/>
    <property type="project" value="TreeGrafter"/>
</dbReference>
<comment type="similarity">
    <text evidence="1">Belongs to the NKAP family.</text>
</comment>
<dbReference type="GO" id="GO:0010468">
    <property type="term" value="P:regulation of gene expression"/>
    <property type="evidence" value="ECO:0007669"/>
    <property type="project" value="TreeGrafter"/>
</dbReference>
<evidence type="ECO:0000259" key="3">
    <source>
        <dbReference type="Pfam" id="PF06047"/>
    </source>
</evidence>
<reference evidence="5" key="1">
    <citation type="journal article" date="2013" name="Nature">
        <title>Pan genome of the phytoplankton Emiliania underpins its global distribution.</title>
        <authorList>
            <person name="Read B.A."/>
            <person name="Kegel J."/>
            <person name="Klute M.J."/>
            <person name="Kuo A."/>
            <person name="Lefebvre S.C."/>
            <person name="Maumus F."/>
            <person name="Mayer C."/>
            <person name="Miller J."/>
            <person name="Monier A."/>
            <person name="Salamov A."/>
            <person name="Young J."/>
            <person name="Aguilar M."/>
            <person name="Claverie J.M."/>
            <person name="Frickenhaus S."/>
            <person name="Gonzalez K."/>
            <person name="Herman E.K."/>
            <person name="Lin Y.C."/>
            <person name="Napier J."/>
            <person name="Ogata H."/>
            <person name="Sarno A.F."/>
            <person name="Shmutz J."/>
            <person name="Schroeder D."/>
            <person name="de Vargas C."/>
            <person name="Verret F."/>
            <person name="von Dassow P."/>
            <person name="Valentin K."/>
            <person name="Van de Peer Y."/>
            <person name="Wheeler G."/>
            <person name="Dacks J.B."/>
            <person name="Delwiche C.F."/>
            <person name="Dyhrman S.T."/>
            <person name="Glockner G."/>
            <person name="John U."/>
            <person name="Richards T."/>
            <person name="Worden A.Z."/>
            <person name="Zhang X."/>
            <person name="Grigoriev I.V."/>
            <person name="Allen A.E."/>
            <person name="Bidle K."/>
            <person name="Borodovsky M."/>
            <person name="Bowler C."/>
            <person name="Brownlee C."/>
            <person name="Cock J.M."/>
            <person name="Elias M."/>
            <person name="Gladyshev V.N."/>
            <person name="Groth M."/>
            <person name="Guda C."/>
            <person name="Hadaegh A."/>
            <person name="Iglesias-Rodriguez M.D."/>
            <person name="Jenkins J."/>
            <person name="Jones B.M."/>
            <person name="Lawson T."/>
            <person name="Leese F."/>
            <person name="Lindquist E."/>
            <person name="Lobanov A."/>
            <person name="Lomsadze A."/>
            <person name="Malik S.B."/>
            <person name="Marsh M.E."/>
            <person name="Mackinder L."/>
            <person name="Mock T."/>
            <person name="Mueller-Roeber B."/>
            <person name="Pagarete A."/>
            <person name="Parker M."/>
            <person name="Probert I."/>
            <person name="Quesneville H."/>
            <person name="Raines C."/>
            <person name="Rensing S.A."/>
            <person name="Riano-Pachon D.M."/>
            <person name="Richier S."/>
            <person name="Rokitta S."/>
            <person name="Shiraiwa Y."/>
            <person name="Soanes D.M."/>
            <person name="van der Giezen M."/>
            <person name="Wahlund T.M."/>
            <person name="Williams B."/>
            <person name="Wilson W."/>
            <person name="Wolfe G."/>
            <person name="Wurch L.L."/>
        </authorList>
    </citation>
    <scope>NUCLEOTIDE SEQUENCE</scope>
</reference>